<accession>A0A2R6AFU2</accession>
<feature type="domain" description="PIN" evidence="1">
    <location>
        <begin position="4"/>
        <end position="124"/>
    </location>
</feature>
<dbReference type="SUPFAM" id="SSF88723">
    <property type="entry name" value="PIN domain-like"/>
    <property type="match status" value="1"/>
</dbReference>
<name>A0A2R6AFU2_9ARCH</name>
<organism evidence="2 3">
    <name type="scientific">Candidatus Marsarchaeota G1 archaeon OSP_C</name>
    <dbReference type="NCBI Taxonomy" id="1978154"/>
    <lineage>
        <taxon>Archaea</taxon>
        <taxon>Candidatus Marsarchaeota</taxon>
        <taxon>Candidatus Marsarchaeota group 1</taxon>
    </lineage>
</organism>
<dbReference type="InterPro" id="IPR002716">
    <property type="entry name" value="PIN_dom"/>
</dbReference>
<protein>
    <recommendedName>
        <fullName evidence="1">PIN domain-containing protein</fullName>
    </recommendedName>
</protein>
<evidence type="ECO:0000313" key="2">
    <source>
        <dbReference type="EMBL" id="PSN85252.1"/>
    </source>
</evidence>
<sequence>MRALLDTTYLFPLIGVEVKGVSRDVLTFLKKQGHTPVVSEISVFELLAKGSKLVAKGVIPRERVSLAIQSLYKDESIVRVSLENADVVRYTIELRRYHSDTVDCLITASALAVADILLTEDKILLSANSKLGKATRKIKPNLKIISSSYLYNSF</sequence>
<comment type="caution">
    <text evidence="2">The sequence shown here is derived from an EMBL/GenBank/DDBJ whole genome shotgun (WGS) entry which is preliminary data.</text>
</comment>
<dbReference type="InterPro" id="IPR029060">
    <property type="entry name" value="PIN-like_dom_sf"/>
</dbReference>
<evidence type="ECO:0000313" key="3">
    <source>
        <dbReference type="Proteomes" id="UP000241473"/>
    </source>
</evidence>
<dbReference type="EMBL" id="NEXB01000148">
    <property type="protein sequence ID" value="PSN85252.1"/>
    <property type="molecule type" value="Genomic_DNA"/>
</dbReference>
<dbReference type="AlphaFoldDB" id="A0A2R6AFU2"/>
<evidence type="ECO:0000259" key="1">
    <source>
        <dbReference type="Pfam" id="PF01850"/>
    </source>
</evidence>
<dbReference type="Proteomes" id="UP000241473">
    <property type="component" value="Unassembled WGS sequence"/>
</dbReference>
<dbReference type="Pfam" id="PF01850">
    <property type="entry name" value="PIN"/>
    <property type="match status" value="1"/>
</dbReference>
<dbReference type="Gene3D" id="3.40.50.1010">
    <property type="entry name" value="5'-nuclease"/>
    <property type="match status" value="1"/>
</dbReference>
<reference evidence="2 3" key="1">
    <citation type="submission" date="2017-04" db="EMBL/GenBank/DDBJ databases">
        <title>Novel microbial lineages endemic to geothermal iron-oxide mats fill important gaps in the evolutionary history of Archaea.</title>
        <authorList>
            <person name="Jay Z.J."/>
            <person name="Beam J.P."/>
            <person name="Dlakic M."/>
            <person name="Rusch D.B."/>
            <person name="Kozubal M.A."/>
            <person name="Inskeep W.P."/>
        </authorList>
    </citation>
    <scope>NUCLEOTIDE SEQUENCE [LARGE SCALE GENOMIC DNA]</scope>
    <source>
        <strain evidence="2">OSP_C</strain>
    </source>
</reference>
<gene>
    <name evidence="2" type="ORF">B9Q00_11115</name>
</gene>
<proteinExistence type="predicted"/>